<dbReference type="EMBL" id="QLQD01000087">
    <property type="protein sequence ID" value="RLU54501.1"/>
    <property type="molecule type" value="Genomic_DNA"/>
</dbReference>
<accession>A0A1J0MWK7</accession>
<feature type="coiled-coil region" evidence="1">
    <location>
        <begin position="6"/>
        <end position="33"/>
    </location>
</feature>
<dbReference type="AlphaFoldDB" id="A0A1J0MWK7"/>
<organism evidence="2 3">
    <name type="scientific">Streptococcus iniae</name>
    <name type="common">Streptococcus shiloi</name>
    <dbReference type="NCBI Taxonomy" id="1346"/>
    <lineage>
        <taxon>Bacteria</taxon>
        <taxon>Bacillati</taxon>
        <taxon>Bacillota</taxon>
        <taxon>Bacilli</taxon>
        <taxon>Lactobacillales</taxon>
        <taxon>Streptococcaceae</taxon>
        <taxon>Streptococcus</taxon>
    </lineage>
</organism>
<evidence type="ECO:0000313" key="3">
    <source>
        <dbReference type="Proteomes" id="UP000269148"/>
    </source>
</evidence>
<dbReference type="Proteomes" id="UP000269148">
    <property type="component" value="Unassembled WGS sequence"/>
</dbReference>
<dbReference type="NCBIfam" id="NF040896">
    <property type="entry name" value="SP_0009_fam"/>
    <property type="match status" value="1"/>
</dbReference>
<keyword evidence="1" id="KW-0175">Coiled coil</keyword>
<evidence type="ECO:0000256" key="1">
    <source>
        <dbReference type="SAM" id="Coils"/>
    </source>
</evidence>
<sequence length="38" mass="4648">MMEDIIQKVELFLAHSDDKLEELQEKNQLIKEDFQRKD</sequence>
<dbReference type="InterPro" id="IPR049819">
    <property type="entry name" value="SP_0009-like"/>
</dbReference>
<proteinExistence type="predicted"/>
<protein>
    <submittedName>
        <fullName evidence="2">Recombinase</fullName>
    </submittedName>
</protein>
<name>A0A1J0MWK7_STRIN</name>
<dbReference type="RefSeq" id="WP_016355733.1">
    <property type="nucleotide sequence ID" value="NZ_CP017952.1"/>
</dbReference>
<gene>
    <name evidence="2" type="ORF">DIY07_10560</name>
</gene>
<evidence type="ECO:0000313" key="2">
    <source>
        <dbReference type="EMBL" id="RLU54501.1"/>
    </source>
</evidence>
<dbReference type="SMR" id="A0A1J0MWK7"/>
<dbReference type="OrthoDB" id="7163760at2"/>
<dbReference type="KEGG" id="siz:SI82_00050"/>
<reference evidence="2 3" key="1">
    <citation type="submission" date="2018-06" db="EMBL/GenBank/DDBJ databases">
        <title>Mutators as drivers of adaptation in pathogenic bacteria and a risk factor for host jumps and vaccine escape.</title>
        <authorList>
            <person name="Barnes A.C."/>
            <person name="Silayeva O."/>
        </authorList>
    </citation>
    <scope>NUCLEOTIDE SEQUENCE [LARGE SCALE GENOMIC DNA]</scope>
    <source>
        <strain evidence="2 3">QMA0445</strain>
    </source>
</reference>
<comment type="caution">
    <text evidence="2">The sequence shown here is derived from an EMBL/GenBank/DDBJ whole genome shotgun (WGS) entry which is preliminary data.</text>
</comment>